<dbReference type="NCBIfam" id="TIGR01515">
    <property type="entry name" value="branching_enzym"/>
    <property type="match status" value="1"/>
</dbReference>
<sequence>MDKNLAFQLSQFQSGECRRAYTILGCHKAEQDGKSGYLFRVWAPNAKSVSVVGDFNFWNQEDLPMTMIGYGVWEAFSAFAQEGQAYKYAVTAQSGNTVLKMDPYGTQCCELPDTSSRICSLEGHVWHDAAYQRQNARGNSLQKPMNIYEVHAGSWKRHEDGSRLNFVELARELAPYCKDMGYTHIELLPIMEHPYEPSWGYQVTGYYAPTHRYGTPRQLMEFVDICHQNGLGVILDWVPAHFPKDLYGLYEFDGTCCYELQDPMMREHAEWGTRIFDYARGEVASFLMSNVIFWLEMYHVDGIRVDAVASMLYLDYNRREYHPNRYGGKENLEAIDFLRKLNAAAFEEFPHVLMIAEESTAFPMITKPGFDGGLGFLYKWNMGWMNDMLQYMSLDPLWRKGSHNNLTFTMTYAYSENFILPISHDEVVYGKCSMLNKMPGSYEDKFANLRTFYGFMAAHPGKKLSFMGNEFGQFDEWKYASQLDWQLLGFELHKKMQDFVRTLNHFYLANPCFWQNDSDWTGFQWLQADDRDNSVLAFRRIDRQGKDVIVVCNFCPVLREGYEMGVPKPYWYEPVLTSSDPQFGGDGVMPTVAKGVKGDWGAFHYTASFTIPPLSVTYYVPRRTRKSLTGQKQERPSKEKSQK</sequence>
<dbReference type="Gene3D" id="2.60.40.10">
    <property type="entry name" value="Immunoglobulins"/>
    <property type="match status" value="1"/>
</dbReference>
<dbReference type="GO" id="GO:0005978">
    <property type="term" value="P:glycogen biosynthetic process"/>
    <property type="evidence" value="ECO:0007669"/>
    <property type="project" value="UniProtKB-UniRule"/>
</dbReference>
<feature type="active site" description="Proton donor" evidence="11 12">
    <location>
        <position position="357"/>
    </location>
</feature>
<dbReference type="EC" id="2.4.1.18" evidence="11"/>
<evidence type="ECO:0000256" key="5">
    <source>
        <dbReference type="ARBA" id="ARBA00022600"/>
    </source>
</evidence>
<dbReference type="AlphaFoldDB" id="A0A9D1CP11"/>
<keyword evidence="7 11" id="KW-0808">Transferase</keyword>
<name>A0A9D1CP11_9FIRM</name>
<accession>A0A9D1CP11</accession>
<dbReference type="NCBIfam" id="NF008967">
    <property type="entry name" value="PRK12313.1"/>
    <property type="match status" value="1"/>
</dbReference>
<dbReference type="Pfam" id="PF02806">
    <property type="entry name" value="Alpha-amylase_C"/>
    <property type="match status" value="1"/>
</dbReference>
<evidence type="ECO:0000256" key="6">
    <source>
        <dbReference type="ARBA" id="ARBA00022676"/>
    </source>
</evidence>
<evidence type="ECO:0000256" key="8">
    <source>
        <dbReference type="ARBA" id="ARBA00023001"/>
    </source>
</evidence>
<dbReference type="Proteomes" id="UP000886874">
    <property type="component" value="Unassembled WGS sequence"/>
</dbReference>
<dbReference type="InterPro" id="IPR017853">
    <property type="entry name" value="GH"/>
</dbReference>
<dbReference type="GO" id="GO:0030245">
    <property type="term" value="P:cellulose catabolic process"/>
    <property type="evidence" value="ECO:0007669"/>
    <property type="project" value="UniProtKB-KW"/>
</dbReference>
<comment type="catalytic activity">
    <reaction evidence="1 11">
        <text>Transfers a segment of a (1-&gt;4)-alpha-D-glucan chain to a primary hydroxy group in a similar glucan chain.</text>
        <dbReference type="EC" id="2.4.1.18"/>
    </reaction>
</comment>
<dbReference type="SUPFAM" id="SSF51011">
    <property type="entry name" value="Glycosyl hydrolase domain"/>
    <property type="match status" value="1"/>
</dbReference>
<dbReference type="InterPro" id="IPR006047">
    <property type="entry name" value="GH13_cat_dom"/>
</dbReference>
<dbReference type="InterPro" id="IPR006048">
    <property type="entry name" value="A-amylase/branching_C"/>
</dbReference>
<keyword evidence="6 11" id="KW-0328">Glycosyltransferase</keyword>
<keyword evidence="5 11" id="KW-0321">Glycogen metabolism</keyword>
<dbReference type="SUPFAM" id="SSF81296">
    <property type="entry name" value="E set domains"/>
    <property type="match status" value="1"/>
</dbReference>
<dbReference type="FunFam" id="3.20.20.80:FF:000003">
    <property type="entry name" value="1,4-alpha-glucan branching enzyme GlgB"/>
    <property type="match status" value="1"/>
</dbReference>
<dbReference type="GO" id="GO:0043169">
    <property type="term" value="F:cation binding"/>
    <property type="evidence" value="ECO:0007669"/>
    <property type="project" value="InterPro"/>
</dbReference>
<keyword evidence="9 11" id="KW-0320">Glycogen biosynthesis</keyword>
<dbReference type="GO" id="GO:0003844">
    <property type="term" value="F:1,4-alpha-glucan branching enzyme activity"/>
    <property type="evidence" value="ECO:0007669"/>
    <property type="project" value="UniProtKB-UniRule"/>
</dbReference>
<dbReference type="CDD" id="cd11322">
    <property type="entry name" value="AmyAc_Glg_BE"/>
    <property type="match status" value="1"/>
</dbReference>
<evidence type="ECO:0000256" key="7">
    <source>
        <dbReference type="ARBA" id="ARBA00022679"/>
    </source>
</evidence>
<dbReference type="Gene3D" id="2.60.40.1180">
    <property type="entry name" value="Golgi alpha-mannosidase II"/>
    <property type="match status" value="1"/>
</dbReference>
<protein>
    <recommendedName>
        <fullName evidence="11">1,4-alpha-glucan branching enzyme GlgB</fullName>
        <ecNumber evidence="11">2.4.1.18</ecNumber>
    </recommendedName>
    <alternativeName>
        <fullName evidence="11">1,4-alpha-D-glucan:1,4-alpha-D-glucan 6-glucosyl-transferase</fullName>
    </alternativeName>
    <alternativeName>
        <fullName evidence="11">Alpha-(1-&gt;4)-glucan branching enzyme</fullName>
    </alternativeName>
    <alternativeName>
        <fullName evidence="11">Glycogen branching enzyme</fullName>
        <shortName evidence="11">BE</shortName>
    </alternativeName>
</protein>
<dbReference type="PANTHER" id="PTHR43651:SF3">
    <property type="entry name" value="1,4-ALPHA-GLUCAN-BRANCHING ENZYME"/>
    <property type="match status" value="1"/>
</dbReference>
<dbReference type="PIRSF" id="PIRSF000463">
    <property type="entry name" value="GlgB"/>
    <property type="match status" value="1"/>
</dbReference>
<dbReference type="InterPro" id="IPR037439">
    <property type="entry name" value="Branching_enzy"/>
</dbReference>
<evidence type="ECO:0000256" key="9">
    <source>
        <dbReference type="ARBA" id="ARBA00023056"/>
    </source>
</evidence>
<evidence type="ECO:0000256" key="1">
    <source>
        <dbReference type="ARBA" id="ARBA00000826"/>
    </source>
</evidence>
<dbReference type="CDD" id="cd02855">
    <property type="entry name" value="E_set_GBE_prok_N"/>
    <property type="match status" value="1"/>
</dbReference>
<comment type="caution">
    <text evidence="14">The sequence shown here is derived from an EMBL/GenBank/DDBJ whole genome shotgun (WGS) entry which is preliminary data.</text>
</comment>
<feature type="active site" description="Nucleophile" evidence="11 12">
    <location>
        <position position="306"/>
    </location>
</feature>
<dbReference type="Pfam" id="PF00128">
    <property type="entry name" value="Alpha-amylase"/>
    <property type="match status" value="1"/>
</dbReference>
<dbReference type="HAMAP" id="MF_00685">
    <property type="entry name" value="GlgB"/>
    <property type="match status" value="1"/>
</dbReference>
<reference evidence="14" key="1">
    <citation type="submission" date="2020-10" db="EMBL/GenBank/DDBJ databases">
        <authorList>
            <person name="Gilroy R."/>
        </authorList>
    </citation>
    <scope>NUCLEOTIDE SEQUENCE</scope>
    <source>
        <strain evidence="14">ChiSjej2B20-13462</strain>
    </source>
</reference>
<dbReference type="SUPFAM" id="SSF51445">
    <property type="entry name" value="(Trans)glycosidases"/>
    <property type="match status" value="1"/>
</dbReference>
<evidence type="ECO:0000256" key="4">
    <source>
        <dbReference type="ARBA" id="ARBA00009000"/>
    </source>
</evidence>
<evidence type="ECO:0000256" key="2">
    <source>
        <dbReference type="ARBA" id="ARBA00002953"/>
    </source>
</evidence>
<keyword evidence="8" id="KW-0136">Cellulose degradation</keyword>
<evidence type="ECO:0000256" key="3">
    <source>
        <dbReference type="ARBA" id="ARBA00004964"/>
    </source>
</evidence>
<evidence type="ECO:0000313" key="15">
    <source>
        <dbReference type="Proteomes" id="UP000886874"/>
    </source>
</evidence>
<reference evidence="14" key="2">
    <citation type="journal article" date="2021" name="PeerJ">
        <title>Extensive microbial diversity within the chicken gut microbiome revealed by metagenomics and culture.</title>
        <authorList>
            <person name="Gilroy R."/>
            <person name="Ravi A."/>
            <person name="Getino M."/>
            <person name="Pursley I."/>
            <person name="Horton D.L."/>
            <person name="Alikhan N.F."/>
            <person name="Baker D."/>
            <person name="Gharbi K."/>
            <person name="Hall N."/>
            <person name="Watson M."/>
            <person name="Adriaenssens E.M."/>
            <person name="Foster-Nyarko E."/>
            <person name="Jarju S."/>
            <person name="Secka A."/>
            <person name="Antonio M."/>
            <person name="Oren A."/>
            <person name="Chaudhuri R.R."/>
            <person name="La Ragione R."/>
            <person name="Hildebrand F."/>
            <person name="Pallen M.J."/>
        </authorList>
    </citation>
    <scope>NUCLEOTIDE SEQUENCE</scope>
    <source>
        <strain evidence="14">ChiSjej2B20-13462</strain>
    </source>
</reference>
<feature type="domain" description="Glycosyl hydrolase family 13 catalytic" evidence="13">
    <location>
        <begin position="149"/>
        <end position="501"/>
    </location>
</feature>
<evidence type="ECO:0000256" key="11">
    <source>
        <dbReference type="HAMAP-Rule" id="MF_00685"/>
    </source>
</evidence>
<dbReference type="GO" id="GO:0005829">
    <property type="term" value="C:cytosol"/>
    <property type="evidence" value="ECO:0007669"/>
    <property type="project" value="TreeGrafter"/>
</dbReference>
<dbReference type="InterPro" id="IPR004193">
    <property type="entry name" value="Glyco_hydro_13_N"/>
</dbReference>
<dbReference type="InterPro" id="IPR013780">
    <property type="entry name" value="Glyco_hydro_b"/>
</dbReference>
<evidence type="ECO:0000256" key="10">
    <source>
        <dbReference type="ARBA" id="ARBA00023277"/>
    </source>
</evidence>
<dbReference type="Pfam" id="PF02922">
    <property type="entry name" value="CBM_48"/>
    <property type="match status" value="1"/>
</dbReference>
<dbReference type="Gene3D" id="3.20.20.80">
    <property type="entry name" value="Glycosidases"/>
    <property type="match status" value="1"/>
</dbReference>
<comment type="pathway">
    <text evidence="3 11">Glycan biosynthesis; glycogen biosynthesis.</text>
</comment>
<dbReference type="InterPro" id="IPR044143">
    <property type="entry name" value="GlgB_N_E_set_prok"/>
</dbReference>
<dbReference type="InterPro" id="IPR006407">
    <property type="entry name" value="GlgB"/>
</dbReference>
<dbReference type="NCBIfam" id="NF003811">
    <property type="entry name" value="PRK05402.1"/>
    <property type="match status" value="1"/>
</dbReference>
<organism evidence="14 15">
    <name type="scientific">Candidatus Avoscillospira stercorigallinarum</name>
    <dbReference type="NCBI Taxonomy" id="2840708"/>
    <lineage>
        <taxon>Bacteria</taxon>
        <taxon>Bacillati</taxon>
        <taxon>Bacillota</taxon>
        <taxon>Clostridia</taxon>
        <taxon>Eubacteriales</taxon>
        <taxon>Oscillospiraceae</taxon>
        <taxon>Oscillospiraceae incertae sedis</taxon>
        <taxon>Candidatus Avoscillospira</taxon>
    </lineage>
</organism>
<gene>
    <name evidence="11 14" type="primary">glgB</name>
    <name evidence="14" type="ORF">IAA67_08510</name>
</gene>
<dbReference type="SMART" id="SM00642">
    <property type="entry name" value="Aamy"/>
    <property type="match status" value="1"/>
</dbReference>
<evidence type="ECO:0000259" key="13">
    <source>
        <dbReference type="SMART" id="SM00642"/>
    </source>
</evidence>
<evidence type="ECO:0000256" key="12">
    <source>
        <dbReference type="PIRSR" id="PIRSR000463-1"/>
    </source>
</evidence>
<dbReference type="GO" id="GO:0004553">
    <property type="term" value="F:hydrolase activity, hydrolyzing O-glycosyl compounds"/>
    <property type="evidence" value="ECO:0007669"/>
    <property type="project" value="InterPro"/>
</dbReference>
<evidence type="ECO:0000313" key="14">
    <source>
        <dbReference type="EMBL" id="HIQ70356.1"/>
    </source>
</evidence>
<comment type="similarity">
    <text evidence="4 11">Belongs to the glycosyl hydrolase 13 family. GlgB subfamily.</text>
</comment>
<comment type="function">
    <text evidence="2 11">Catalyzes the formation of the alpha-1,6-glucosidic linkages in glycogen by scission of a 1,4-alpha-linked oligosaccharide from growing alpha-1,4-glucan chains and the subsequent attachment of the oligosaccharide to the alpha-1,6 position.</text>
</comment>
<proteinExistence type="inferred from homology"/>
<dbReference type="InterPro" id="IPR013783">
    <property type="entry name" value="Ig-like_fold"/>
</dbReference>
<dbReference type="EMBL" id="DVFN01000121">
    <property type="protein sequence ID" value="HIQ70356.1"/>
    <property type="molecule type" value="Genomic_DNA"/>
</dbReference>
<comment type="subunit">
    <text evidence="11">Monomer.</text>
</comment>
<dbReference type="PANTHER" id="PTHR43651">
    <property type="entry name" value="1,4-ALPHA-GLUCAN-BRANCHING ENZYME"/>
    <property type="match status" value="1"/>
</dbReference>
<keyword evidence="10 11" id="KW-0119">Carbohydrate metabolism</keyword>
<keyword evidence="8" id="KW-0624">Polysaccharide degradation</keyword>
<dbReference type="InterPro" id="IPR014756">
    <property type="entry name" value="Ig_E-set"/>
</dbReference>